<organism evidence="1">
    <name type="scientific">marine sediment metagenome</name>
    <dbReference type="NCBI Taxonomy" id="412755"/>
    <lineage>
        <taxon>unclassified sequences</taxon>
        <taxon>metagenomes</taxon>
        <taxon>ecological metagenomes</taxon>
    </lineage>
</organism>
<comment type="caution">
    <text evidence="1">The sequence shown here is derived from an EMBL/GenBank/DDBJ whole genome shotgun (WGS) entry which is preliminary data.</text>
</comment>
<reference evidence="1" key="1">
    <citation type="journal article" date="2015" name="Nature">
        <title>Complex archaea that bridge the gap between prokaryotes and eukaryotes.</title>
        <authorList>
            <person name="Spang A."/>
            <person name="Saw J.H."/>
            <person name="Jorgensen S.L."/>
            <person name="Zaremba-Niedzwiedzka K."/>
            <person name="Martijn J."/>
            <person name="Lind A.E."/>
            <person name="van Eijk R."/>
            <person name="Schleper C."/>
            <person name="Guy L."/>
            <person name="Ettema T.J."/>
        </authorList>
    </citation>
    <scope>NUCLEOTIDE SEQUENCE</scope>
</reference>
<dbReference type="EMBL" id="LAZR01049263">
    <property type="protein sequence ID" value="KKK90059.1"/>
    <property type="molecule type" value="Genomic_DNA"/>
</dbReference>
<name>A0A0F9BHF8_9ZZZZ</name>
<protein>
    <submittedName>
        <fullName evidence="1">Uncharacterized protein</fullName>
    </submittedName>
</protein>
<sequence>MEDVNNLNNLAKISLTLYKSKTMSTAELRKVLHKYIDYADETFLKMVHSMSKEYENPDIAGYNVDGTPITAEELKERAKAASSRVKAGEYFTQEEVEKDIENW</sequence>
<proteinExistence type="predicted"/>
<dbReference type="AlphaFoldDB" id="A0A0F9BHF8"/>
<gene>
    <name evidence="1" type="ORF">LCGC14_2726890</name>
</gene>
<evidence type="ECO:0000313" key="1">
    <source>
        <dbReference type="EMBL" id="KKK90059.1"/>
    </source>
</evidence>
<accession>A0A0F9BHF8</accession>